<feature type="domain" description="Laminin G" evidence="3">
    <location>
        <begin position="299"/>
        <end position="469"/>
    </location>
</feature>
<comment type="caution">
    <text evidence="1">Lacks conserved residue(s) required for the propagation of feature annotation.</text>
</comment>
<name>A0ABM0M685_SACKO</name>
<feature type="domain" description="Laminin G" evidence="3">
    <location>
        <begin position="703"/>
        <end position="842"/>
    </location>
</feature>
<sequence>MDTADSAQNKAQEALDSIYSIGQTLPDKKLLVAEIPQKIDDINRAMDRAASRLRKLNEMVPQAQDLLNDMSAQKDKMKDLGMKALSNLTELQDKIERAQDQANRIEVAMGFRKTTTVRLRSVPNNEDASASSSISLFFKTKENNGFLAFLGGQGGGDDYMALEIVDGNVVFYYDLGSGFAEIKSNKKVADDVWHQAVGERVGMSGTLTIKTDKENDDETTGRSPPSFSVFDLTASAQFFVGGVPQEFGLPANIKISRFIGCIDDLKFMGLAIGLWNFAEAVNADRGCKERSVLQAPPENIFTLNGGDSYVILPKGNINIYQRTEISFQMKTFADTGLLFFAGKGTDFISVELRNGHVLFQYDFGSGVAEIMSAEKCNSGNWTRVTAQRNKQAGSLTINKNDAVRGTSPGNHHGLETSDVLYLGGVKGIKVPSAVTSVSYMGCLKDVLVQRKAWDDLYVNEGSKGLYSGCQDRAARTAAFTRTDSYIAMPGVNINRNSDISLRFKTQQPSGLMVFATNDDQSNSFSIAMVDGGVVVQTDVSNDISTVESNKKRYDDGEWHFVNFEKKGTGLSLVIDDTDTKEVDGTGKKKTTTSSPIYFGGTPSGYDITSQVPTRDEFIGCISDVSINSRLQDFAQSESAEDVSLAGCPLGADEDTFAAIVASPVTASPIQNEKITTTQSTVDKVAGCALPLRPSVNEADSEDGIKFGDVVESRFEYDALADKLDNKRSVFYISFKTSASHGLIFYAADDRQIDFISLYMFDGGVVYSFNCGTGTLILQSPLKYNDGNWHTVKFLREQQQGTLEIDGVQVARGEAGGAARKITVTPPFYVGGIPDTMSAKNVH</sequence>
<evidence type="ECO:0000259" key="3">
    <source>
        <dbReference type="PROSITE" id="PS50025"/>
    </source>
</evidence>
<dbReference type="Pfam" id="PF02210">
    <property type="entry name" value="Laminin_G_2"/>
    <property type="match status" value="2"/>
</dbReference>
<feature type="coiled-coil region" evidence="2">
    <location>
        <begin position="39"/>
        <end position="108"/>
    </location>
</feature>
<gene>
    <name evidence="5" type="primary">LOC100375762</name>
</gene>
<dbReference type="Pfam" id="PF00054">
    <property type="entry name" value="Laminin_G_1"/>
    <property type="match status" value="2"/>
</dbReference>
<dbReference type="SMART" id="SM00282">
    <property type="entry name" value="LamG"/>
    <property type="match status" value="4"/>
</dbReference>
<evidence type="ECO:0000313" key="5">
    <source>
        <dbReference type="RefSeq" id="XP_006815526.1"/>
    </source>
</evidence>
<dbReference type="CDD" id="cd00110">
    <property type="entry name" value="LamG"/>
    <property type="match status" value="4"/>
</dbReference>
<accession>A0ABM0M685</accession>
<dbReference type="InterPro" id="IPR010307">
    <property type="entry name" value="Laminin_dom_II"/>
</dbReference>
<keyword evidence="4" id="KW-1185">Reference proteome</keyword>
<organism evidence="4 5">
    <name type="scientific">Saccoglossus kowalevskii</name>
    <name type="common">Acorn worm</name>
    <dbReference type="NCBI Taxonomy" id="10224"/>
    <lineage>
        <taxon>Eukaryota</taxon>
        <taxon>Metazoa</taxon>
        <taxon>Hemichordata</taxon>
        <taxon>Enteropneusta</taxon>
        <taxon>Harrimaniidae</taxon>
        <taxon>Saccoglossus</taxon>
    </lineage>
</organism>
<feature type="domain" description="Laminin G" evidence="3">
    <location>
        <begin position="475"/>
        <end position="647"/>
    </location>
</feature>
<dbReference type="InterPro" id="IPR001791">
    <property type="entry name" value="Laminin_G"/>
</dbReference>
<dbReference type="SUPFAM" id="SSF49899">
    <property type="entry name" value="Concanavalin A-like lectins/glucanases"/>
    <property type="match status" value="4"/>
</dbReference>
<reference evidence="5" key="1">
    <citation type="submission" date="2025-08" db="UniProtKB">
        <authorList>
            <consortium name="RefSeq"/>
        </authorList>
    </citation>
    <scope>IDENTIFICATION</scope>
    <source>
        <tissue evidence="5">Testes</tissue>
    </source>
</reference>
<evidence type="ECO:0000256" key="2">
    <source>
        <dbReference type="SAM" id="Coils"/>
    </source>
</evidence>
<feature type="domain" description="Laminin G" evidence="3">
    <location>
        <begin position="106"/>
        <end position="287"/>
    </location>
</feature>
<dbReference type="InterPro" id="IPR013320">
    <property type="entry name" value="ConA-like_dom_sf"/>
</dbReference>
<evidence type="ECO:0000313" key="4">
    <source>
        <dbReference type="Proteomes" id="UP000694865"/>
    </source>
</evidence>
<dbReference type="Pfam" id="PF06009">
    <property type="entry name" value="Laminin_II"/>
    <property type="match status" value="1"/>
</dbReference>
<dbReference type="PANTHER" id="PTHR15036:SF67">
    <property type="entry name" value="LAMININ SUBUNIT ALPHA-LIKE PROTEIN"/>
    <property type="match status" value="1"/>
</dbReference>
<dbReference type="Gene3D" id="2.60.120.200">
    <property type="match status" value="4"/>
</dbReference>
<dbReference type="Proteomes" id="UP000694865">
    <property type="component" value="Unplaced"/>
</dbReference>
<proteinExistence type="predicted"/>
<evidence type="ECO:0000256" key="1">
    <source>
        <dbReference type="PROSITE-ProRule" id="PRU00122"/>
    </source>
</evidence>
<feature type="disulfide bond" evidence="1">
    <location>
        <begin position="442"/>
        <end position="469"/>
    </location>
</feature>
<dbReference type="RefSeq" id="XP_006815526.1">
    <property type="nucleotide sequence ID" value="XM_006815463.1"/>
</dbReference>
<dbReference type="PROSITE" id="PS50025">
    <property type="entry name" value="LAM_G_DOMAIN"/>
    <property type="match status" value="4"/>
</dbReference>
<dbReference type="InterPro" id="IPR050372">
    <property type="entry name" value="Neurexin-related_CASP"/>
</dbReference>
<feature type="non-terminal residue" evidence="5">
    <location>
        <position position="842"/>
    </location>
</feature>
<keyword evidence="1" id="KW-1015">Disulfide bond</keyword>
<dbReference type="PANTHER" id="PTHR15036">
    <property type="entry name" value="PIKACHURIN-LIKE PROTEIN"/>
    <property type="match status" value="1"/>
</dbReference>
<protein>
    <submittedName>
        <fullName evidence="5">Laminin-like protein epi-1-like</fullName>
    </submittedName>
</protein>
<dbReference type="GeneID" id="100375762"/>
<keyword evidence="2" id="KW-0175">Coiled coil</keyword>
<feature type="disulfide bond" evidence="1">
    <location>
        <begin position="620"/>
        <end position="647"/>
    </location>
</feature>